<protein>
    <submittedName>
        <fullName evidence="5">CDP-diacylglycerol--glycerol-3-phosphate 3-phosphatidyltransferase</fullName>
    </submittedName>
</protein>
<comment type="similarity">
    <text evidence="2">Belongs to the CDP-alcohol phosphatidyltransferase class-I family.</text>
</comment>
<keyword evidence="1 2" id="KW-0808">Transferase</keyword>
<organism evidence="5 6">
    <name type="scientific">Haloferax larsenii</name>
    <dbReference type="NCBI Taxonomy" id="302484"/>
    <lineage>
        <taxon>Archaea</taxon>
        <taxon>Methanobacteriati</taxon>
        <taxon>Methanobacteriota</taxon>
        <taxon>Stenosarchaea group</taxon>
        <taxon>Halobacteria</taxon>
        <taxon>Halobacteriales</taxon>
        <taxon>Haloferacaceae</taxon>
        <taxon>Haloferax</taxon>
    </lineage>
</organism>
<dbReference type="InterPro" id="IPR043130">
    <property type="entry name" value="CDP-OH_PTrfase_TM_dom"/>
</dbReference>
<dbReference type="RefSeq" id="WP_074792199.1">
    <property type="nucleotide sequence ID" value="NZ_FOAD01000001.1"/>
</dbReference>
<keyword evidence="4" id="KW-0812">Transmembrane</keyword>
<dbReference type="Gene3D" id="1.20.120.1760">
    <property type="match status" value="1"/>
</dbReference>
<evidence type="ECO:0000256" key="2">
    <source>
        <dbReference type="RuleBase" id="RU003750"/>
    </source>
</evidence>
<keyword evidence="4" id="KW-1133">Transmembrane helix</keyword>
<feature type="transmembrane region" description="Helical" evidence="4">
    <location>
        <begin position="109"/>
        <end position="130"/>
    </location>
</feature>
<accession>A0A1H7I7G7</accession>
<dbReference type="GO" id="GO:0016780">
    <property type="term" value="F:phosphotransferase activity, for other substituted phosphate groups"/>
    <property type="evidence" value="ECO:0007669"/>
    <property type="project" value="InterPro"/>
</dbReference>
<keyword evidence="4" id="KW-0472">Membrane</keyword>
<dbReference type="Proteomes" id="UP000183894">
    <property type="component" value="Unassembled WGS sequence"/>
</dbReference>
<dbReference type="OrthoDB" id="331608at2157"/>
<feature type="region of interest" description="Disordered" evidence="3">
    <location>
        <begin position="74"/>
        <end position="98"/>
    </location>
</feature>
<feature type="transmembrane region" description="Helical" evidence="4">
    <location>
        <begin position="136"/>
        <end position="153"/>
    </location>
</feature>
<dbReference type="EMBL" id="FOAD01000001">
    <property type="protein sequence ID" value="SEK57752.1"/>
    <property type="molecule type" value="Genomic_DNA"/>
</dbReference>
<feature type="transmembrane region" description="Helical" evidence="4">
    <location>
        <begin position="47"/>
        <end position="65"/>
    </location>
</feature>
<reference evidence="5 6" key="1">
    <citation type="submission" date="2016-10" db="EMBL/GenBank/DDBJ databases">
        <authorList>
            <person name="de Groot N.N."/>
        </authorList>
    </citation>
    <scope>NUCLEOTIDE SEQUENCE [LARGE SCALE GENOMIC DNA]</scope>
    <source>
        <strain evidence="5 6">CDM_5</strain>
    </source>
</reference>
<gene>
    <name evidence="5" type="ORF">SAMN04488691_101791</name>
</gene>
<dbReference type="InterPro" id="IPR048254">
    <property type="entry name" value="CDP_ALCOHOL_P_TRANSF_CS"/>
</dbReference>
<evidence type="ECO:0000313" key="5">
    <source>
        <dbReference type="EMBL" id="SEK57752.1"/>
    </source>
</evidence>
<evidence type="ECO:0000256" key="3">
    <source>
        <dbReference type="SAM" id="MobiDB-lite"/>
    </source>
</evidence>
<dbReference type="InterPro" id="IPR000462">
    <property type="entry name" value="CDP-OH_P_trans"/>
</dbReference>
<evidence type="ECO:0000256" key="1">
    <source>
        <dbReference type="ARBA" id="ARBA00022679"/>
    </source>
</evidence>
<sequence length="300" mass="31226">MTDSPAMTRSTRQTRQSVRTSGGVAVALVASGGALLASSETATVTDAALWTAVATLVVAGVWSYTARYAAENATRAAQSDTHTTEVSPEDSENSPHRYTSLGLPTAVTLFRAILVAGVGGVGAVSAVMWAEAGTPPVAWAWAAAVGYGVAAALDSLDGALARRLGRVTVLGSRLDTTVDALGLLLAPLAGVFLGQLPWWYLSAGAARYMFVAGLWWRTRTGRPTYDLPPRASRRVLAGVQMAFVPFALAPGVADSWVPTLAGVAAGALLLGFARDWLYVSGRLESDSTARRSRSSRSGES</sequence>
<feature type="transmembrane region" description="Helical" evidence="4">
    <location>
        <begin position="174"/>
        <end position="192"/>
    </location>
</feature>
<feature type="transmembrane region" description="Helical" evidence="4">
    <location>
        <begin position="259"/>
        <end position="277"/>
    </location>
</feature>
<dbReference type="GO" id="GO:0016020">
    <property type="term" value="C:membrane"/>
    <property type="evidence" value="ECO:0007669"/>
    <property type="project" value="InterPro"/>
</dbReference>
<dbReference type="PROSITE" id="PS00379">
    <property type="entry name" value="CDP_ALCOHOL_P_TRANSF"/>
    <property type="match status" value="1"/>
</dbReference>
<dbReference type="AlphaFoldDB" id="A0A1H7I7G7"/>
<name>A0A1H7I7G7_HALLR</name>
<evidence type="ECO:0000256" key="4">
    <source>
        <dbReference type="SAM" id="Phobius"/>
    </source>
</evidence>
<dbReference type="GO" id="GO:0008654">
    <property type="term" value="P:phospholipid biosynthetic process"/>
    <property type="evidence" value="ECO:0007669"/>
    <property type="project" value="InterPro"/>
</dbReference>
<dbReference type="Pfam" id="PF01066">
    <property type="entry name" value="CDP-OH_P_transf"/>
    <property type="match status" value="1"/>
</dbReference>
<evidence type="ECO:0000313" key="6">
    <source>
        <dbReference type="Proteomes" id="UP000183894"/>
    </source>
</evidence>
<proteinExistence type="inferred from homology"/>